<dbReference type="Pfam" id="PF01196">
    <property type="entry name" value="Ribosomal_L17"/>
    <property type="match status" value="1"/>
</dbReference>
<dbReference type="AlphaFoldDB" id="A0A257LXT2"/>
<sequence>MRHKVKRIKLSRDLDHKRALLRNLVAALFTHKAIVTTEAKARAARSLAERLIHIAKRGDLAARREVLTRLPQPDVVRHLFDVIVPKVREREGGYTQILHYGIRKSDGARLVLWKLTDFEKEVTTKPEEKSTKQGA</sequence>
<evidence type="ECO:0000256" key="1">
    <source>
        <dbReference type="ARBA" id="ARBA00008777"/>
    </source>
</evidence>
<dbReference type="GO" id="GO:0006412">
    <property type="term" value="P:translation"/>
    <property type="evidence" value="ECO:0007669"/>
    <property type="project" value="InterPro"/>
</dbReference>
<evidence type="ECO:0000256" key="2">
    <source>
        <dbReference type="ARBA" id="ARBA00022980"/>
    </source>
</evidence>
<evidence type="ECO:0000256" key="3">
    <source>
        <dbReference type="ARBA" id="ARBA00023274"/>
    </source>
</evidence>
<evidence type="ECO:0000256" key="6">
    <source>
        <dbReference type="RuleBase" id="RU000661"/>
    </source>
</evidence>
<proteinExistence type="inferred from homology"/>
<keyword evidence="3 5" id="KW-0687">Ribonucleoprotein</keyword>
<gene>
    <name evidence="7" type="ORF">CGW93_00460</name>
</gene>
<dbReference type="PANTHER" id="PTHR14413">
    <property type="entry name" value="RIBOSOMAL PROTEIN L17"/>
    <property type="match status" value="1"/>
</dbReference>
<keyword evidence="2 5" id="KW-0689">Ribosomal protein</keyword>
<organism evidence="7 8">
    <name type="scientific">candidate division WOR-3 bacterium 4484_18</name>
    <dbReference type="NCBI Taxonomy" id="2020626"/>
    <lineage>
        <taxon>Bacteria</taxon>
        <taxon>Bacteria division WOR-3</taxon>
    </lineage>
</organism>
<evidence type="ECO:0000313" key="7">
    <source>
        <dbReference type="EMBL" id="OYV03541.1"/>
    </source>
</evidence>
<dbReference type="Proteomes" id="UP000216312">
    <property type="component" value="Unassembled WGS sequence"/>
</dbReference>
<dbReference type="GO" id="GO:0003735">
    <property type="term" value="F:structural constituent of ribosome"/>
    <property type="evidence" value="ECO:0007669"/>
    <property type="project" value="InterPro"/>
</dbReference>
<dbReference type="Gene3D" id="3.90.1030.10">
    <property type="entry name" value="Ribosomal protein L17"/>
    <property type="match status" value="1"/>
</dbReference>
<name>A0A257LXT2_UNCW3</name>
<dbReference type="NCBIfam" id="TIGR00059">
    <property type="entry name" value="L17"/>
    <property type="match status" value="1"/>
</dbReference>
<evidence type="ECO:0000256" key="4">
    <source>
        <dbReference type="ARBA" id="ARBA00035494"/>
    </source>
</evidence>
<dbReference type="InterPro" id="IPR036373">
    <property type="entry name" value="Ribosomal_bL17_sf"/>
</dbReference>
<protein>
    <recommendedName>
        <fullName evidence="4 6">50S ribosomal protein L17</fullName>
    </recommendedName>
</protein>
<accession>A0A257LXT2</accession>
<dbReference type="SUPFAM" id="SSF64263">
    <property type="entry name" value="Prokaryotic ribosomal protein L17"/>
    <property type="match status" value="1"/>
</dbReference>
<dbReference type="EMBL" id="NMUJ01000003">
    <property type="protein sequence ID" value="OYV03541.1"/>
    <property type="molecule type" value="Genomic_DNA"/>
</dbReference>
<dbReference type="GO" id="GO:0022625">
    <property type="term" value="C:cytosolic large ribosomal subunit"/>
    <property type="evidence" value="ECO:0007669"/>
    <property type="project" value="TreeGrafter"/>
</dbReference>
<reference evidence="8" key="1">
    <citation type="submission" date="2017-07" db="EMBL/GenBank/DDBJ databases">
        <title>Novel pathways for hydrocarbon cycling and metabolic interdependencies in hydrothermal sediment communities.</title>
        <authorList>
            <person name="Dombrowski N."/>
            <person name="Seitz K."/>
            <person name="Teske A."/>
            <person name="Baker B."/>
        </authorList>
    </citation>
    <scope>NUCLEOTIDE SEQUENCE [LARGE SCALE GENOMIC DNA]</scope>
</reference>
<dbReference type="PANTHER" id="PTHR14413:SF16">
    <property type="entry name" value="LARGE RIBOSOMAL SUBUNIT PROTEIN BL17M"/>
    <property type="match status" value="1"/>
</dbReference>
<dbReference type="InterPro" id="IPR000456">
    <property type="entry name" value="Ribosomal_bL17"/>
</dbReference>
<comment type="similarity">
    <text evidence="1 5">Belongs to the bacterial ribosomal protein bL17 family.</text>
</comment>
<evidence type="ECO:0000256" key="5">
    <source>
        <dbReference type="RuleBase" id="RU000660"/>
    </source>
</evidence>
<evidence type="ECO:0000313" key="8">
    <source>
        <dbReference type="Proteomes" id="UP000216312"/>
    </source>
</evidence>
<comment type="caution">
    <text evidence="7">The sequence shown here is derived from an EMBL/GenBank/DDBJ whole genome shotgun (WGS) entry which is preliminary data.</text>
</comment>